<dbReference type="Proteomes" id="UP000054683">
    <property type="component" value="Unassembled WGS sequence"/>
</dbReference>
<protein>
    <submittedName>
        <fullName evidence="1">Uncharacterized protein</fullName>
    </submittedName>
</protein>
<evidence type="ECO:0000313" key="1">
    <source>
        <dbReference type="EMBL" id="SAL74273.1"/>
    </source>
</evidence>
<gene>
    <name evidence="1" type="ORF">AWB69_09159</name>
</gene>
<accession>A0A158K0N2</accession>
<evidence type="ECO:0000313" key="2">
    <source>
        <dbReference type="Proteomes" id="UP000054683"/>
    </source>
</evidence>
<organism evidence="1 2">
    <name type="scientific">Caballeronia udeis</name>
    <dbReference type="NCBI Taxonomy" id="1232866"/>
    <lineage>
        <taxon>Bacteria</taxon>
        <taxon>Pseudomonadati</taxon>
        <taxon>Pseudomonadota</taxon>
        <taxon>Betaproteobacteria</taxon>
        <taxon>Burkholderiales</taxon>
        <taxon>Burkholderiaceae</taxon>
        <taxon>Caballeronia</taxon>
    </lineage>
</organism>
<dbReference type="AlphaFoldDB" id="A0A158K0N2"/>
<dbReference type="RefSeq" id="WP_062093133.1">
    <property type="nucleotide sequence ID" value="NZ_FCOK02000152.1"/>
</dbReference>
<dbReference type="OrthoDB" id="8477376at2"/>
<name>A0A158K0N2_9BURK</name>
<sequence>MGATVTTGKCAAAFRSNDGELLYILFERSYEKNCYPHTDHWSAFAFGTREEVLRRAFVGASDCCGGMLQSRSGDIKPENYIESWKQELNRPVPMRDVVVALKFETGWRAALPEDANERVLSTLQRAGLADRLDVIRNEGMTTTLYGDTTLLRAIYGVDGELSPWRVFTHSDTGTVPIDVPPVRNVSAREIDLPSPRCFAIDADVRLVAGDDGKWSDGQWAYSALAQYVTGPALERELVQPGFAKATIPVVREALKNAAPLPEDTRITVRRTACKEDHHRRAVDELARGLGLIGEGDQAPDEFTFLFSDIKGEDADSVRYRVGSMRDVLTWDVPETAAPEVAPAPQAVSATQGQLAVA</sequence>
<dbReference type="EMBL" id="FCOK02000152">
    <property type="protein sequence ID" value="SAL74273.1"/>
    <property type="molecule type" value="Genomic_DNA"/>
</dbReference>
<proteinExistence type="predicted"/>
<reference evidence="1 2" key="1">
    <citation type="submission" date="2016-01" db="EMBL/GenBank/DDBJ databases">
        <authorList>
            <person name="Oliw E.H."/>
        </authorList>
    </citation>
    <scope>NUCLEOTIDE SEQUENCE [LARGE SCALE GENOMIC DNA]</scope>
    <source>
        <strain evidence="1">LMG 27134</strain>
    </source>
</reference>